<dbReference type="Pfam" id="PF22745">
    <property type="entry name" value="Nlig-Ia"/>
    <property type="match status" value="1"/>
</dbReference>
<evidence type="ECO:0000256" key="8">
    <source>
        <dbReference type="ARBA" id="ARBA00022833"/>
    </source>
</evidence>
<feature type="binding site" evidence="14">
    <location>
        <position position="174"/>
    </location>
    <ligand>
        <name>NAD(+)</name>
        <dbReference type="ChEBI" id="CHEBI:57540"/>
    </ligand>
</feature>
<dbReference type="GO" id="GO:0006260">
    <property type="term" value="P:DNA replication"/>
    <property type="evidence" value="ECO:0007669"/>
    <property type="project" value="UniProtKB-KW"/>
</dbReference>
<feature type="binding site" evidence="14">
    <location>
        <position position="408"/>
    </location>
    <ligand>
        <name>Zn(2+)</name>
        <dbReference type="ChEBI" id="CHEBI:29105"/>
    </ligand>
</feature>
<dbReference type="GO" id="GO:0005829">
    <property type="term" value="C:cytosol"/>
    <property type="evidence" value="ECO:0007669"/>
    <property type="project" value="TreeGrafter"/>
</dbReference>
<feature type="binding site" evidence="14">
    <location>
        <position position="137"/>
    </location>
    <ligand>
        <name>NAD(+)</name>
        <dbReference type="ChEBI" id="CHEBI:57540"/>
    </ligand>
</feature>
<dbReference type="Pfam" id="PF14520">
    <property type="entry name" value="HHH_5"/>
    <property type="match status" value="1"/>
</dbReference>
<dbReference type="EC" id="6.5.1.2" evidence="2 14"/>
<evidence type="ECO:0000256" key="12">
    <source>
        <dbReference type="ARBA" id="ARBA00034005"/>
    </source>
</evidence>
<keyword evidence="7 14" id="KW-0227">DNA damage</keyword>
<feature type="domain" description="BRCT" evidence="16">
    <location>
        <begin position="595"/>
        <end position="672"/>
    </location>
</feature>
<dbReference type="FunFam" id="3.40.50.10190:FF:000054">
    <property type="entry name" value="DNA ligase"/>
    <property type="match status" value="1"/>
</dbReference>
<feature type="binding site" evidence="14">
    <location>
        <position position="114"/>
    </location>
    <ligand>
        <name>NAD(+)</name>
        <dbReference type="ChEBI" id="CHEBI:57540"/>
    </ligand>
</feature>
<keyword evidence="18" id="KW-1185">Reference proteome</keyword>
<dbReference type="Proteomes" id="UP000320735">
    <property type="component" value="Unassembled WGS sequence"/>
</dbReference>
<dbReference type="PIRSF" id="PIRSF001604">
    <property type="entry name" value="LigA"/>
    <property type="match status" value="1"/>
</dbReference>
<keyword evidence="5 14" id="KW-0235">DNA replication</keyword>
<dbReference type="InterPro" id="IPR004149">
    <property type="entry name" value="Znf_DNAligase_C4"/>
</dbReference>
<dbReference type="Pfam" id="PF00533">
    <property type="entry name" value="BRCT"/>
    <property type="match status" value="1"/>
</dbReference>
<comment type="catalytic activity">
    <reaction evidence="12 14 15">
        <text>NAD(+) + (deoxyribonucleotide)n-3'-hydroxyl + 5'-phospho-(deoxyribonucleotide)m = (deoxyribonucleotide)n+m + AMP + beta-nicotinamide D-nucleotide.</text>
        <dbReference type="EC" id="6.5.1.2"/>
    </reaction>
</comment>
<comment type="function">
    <text evidence="1 14">DNA ligase that catalyzes the formation of phosphodiester linkages between 5'-phosphoryl and 3'-hydroxyl groups in double-stranded DNA using NAD as a coenzyme and as the energy source for the reaction. It is essential for DNA replication and repair of damaged DNA.</text>
</comment>
<dbReference type="PANTHER" id="PTHR23389:SF9">
    <property type="entry name" value="DNA LIGASE"/>
    <property type="match status" value="1"/>
</dbReference>
<keyword evidence="8 14" id="KW-0862">Zinc</keyword>
<feature type="binding site" evidence="14">
    <location>
        <position position="431"/>
    </location>
    <ligand>
        <name>Zn(2+)</name>
        <dbReference type="ChEBI" id="CHEBI:29105"/>
    </ligand>
</feature>
<evidence type="ECO:0000256" key="7">
    <source>
        <dbReference type="ARBA" id="ARBA00022763"/>
    </source>
</evidence>
<dbReference type="SUPFAM" id="SSF52113">
    <property type="entry name" value="BRCT domain"/>
    <property type="match status" value="1"/>
</dbReference>
<dbReference type="InterPro" id="IPR003583">
    <property type="entry name" value="Hlx-hairpin-Hlx_DNA-bd_motif"/>
</dbReference>
<evidence type="ECO:0000256" key="6">
    <source>
        <dbReference type="ARBA" id="ARBA00022723"/>
    </source>
</evidence>
<evidence type="ECO:0000256" key="4">
    <source>
        <dbReference type="ARBA" id="ARBA00022598"/>
    </source>
</evidence>
<evidence type="ECO:0000256" key="5">
    <source>
        <dbReference type="ARBA" id="ARBA00022705"/>
    </source>
</evidence>
<dbReference type="Gene3D" id="3.30.470.30">
    <property type="entry name" value="DNA ligase/mRNA capping enzyme"/>
    <property type="match status" value="1"/>
</dbReference>
<dbReference type="NCBIfam" id="TIGR00575">
    <property type="entry name" value="dnlj"/>
    <property type="match status" value="1"/>
</dbReference>
<keyword evidence="6 14" id="KW-0479">Metal-binding</keyword>
<dbReference type="SUPFAM" id="SSF47781">
    <property type="entry name" value="RuvA domain 2-like"/>
    <property type="match status" value="1"/>
</dbReference>
<comment type="caution">
    <text evidence="17">The sequence shown here is derived from an EMBL/GenBank/DDBJ whole genome shotgun (WGS) entry which is preliminary data.</text>
</comment>
<keyword evidence="9 14" id="KW-0460">Magnesium</keyword>
<dbReference type="InterPro" id="IPR036420">
    <property type="entry name" value="BRCT_dom_sf"/>
</dbReference>
<dbReference type="Pfam" id="PF12826">
    <property type="entry name" value="HHH_2"/>
    <property type="match status" value="1"/>
</dbReference>
<dbReference type="InterPro" id="IPR041663">
    <property type="entry name" value="DisA/LigA_HHH"/>
</dbReference>
<dbReference type="PROSITE" id="PS50172">
    <property type="entry name" value="BRCT"/>
    <property type="match status" value="1"/>
</dbReference>
<dbReference type="InterPro" id="IPR001357">
    <property type="entry name" value="BRCT_dom"/>
</dbReference>
<comment type="similarity">
    <text evidence="13 14">Belongs to the NAD-dependent DNA ligase family. LigA subfamily.</text>
</comment>
<dbReference type="SMART" id="SM00292">
    <property type="entry name" value="BRCT"/>
    <property type="match status" value="1"/>
</dbReference>
<feature type="binding site" evidence="14">
    <location>
        <position position="290"/>
    </location>
    <ligand>
        <name>NAD(+)</name>
        <dbReference type="ChEBI" id="CHEBI:57540"/>
    </ligand>
</feature>
<dbReference type="Gene3D" id="1.10.287.610">
    <property type="entry name" value="Helix hairpin bin"/>
    <property type="match status" value="1"/>
</dbReference>
<dbReference type="FunFam" id="1.10.287.610:FF:000002">
    <property type="entry name" value="DNA ligase"/>
    <property type="match status" value="1"/>
</dbReference>
<dbReference type="GO" id="GO:0046872">
    <property type="term" value="F:metal ion binding"/>
    <property type="evidence" value="ECO:0007669"/>
    <property type="project" value="UniProtKB-KW"/>
</dbReference>
<evidence type="ECO:0000256" key="14">
    <source>
        <dbReference type="HAMAP-Rule" id="MF_01588"/>
    </source>
</evidence>
<dbReference type="Gene3D" id="2.40.50.140">
    <property type="entry name" value="Nucleic acid-binding proteins"/>
    <property type="match status" value="1"/>
</dbReference>
<gene>
    <name evidence="14 17" type="primary">ligA</name>
    <name evidence="17" type="ORF">CA54_12390</name>
</gene>
<dbReference type="SMART" id="SM00278">
    <property type="entry name" value="HhH1"/>
    <property type="match status" value="3"/>
</dbReference>
<dbReference type="FunFam" id="2.40.50.140:FF:000012">
    <property type="entry name" value="DNA ligase"/>
    <property type="match status" value="1"/>
</dbReference>
<feature type="binding site" evidence="14">
    <location>
        <position position="426"/>
    </location>
    <ligand>
        <name>Zn(2+)</name>
        <dbReference type="ChEBI" id="CHEBI:29105"/>
    </ligand>
</feature>
<name>A0A5C6BK93_9PLAN</name>
<dbReference type="InterPro" id="IPR018239">
    <property type="entry name" value="DNA_ligase_AS"/>
</dbReference>
<dbReference type="GO" id="GO:0006281">
    <property type="term" value="P:DNA repair"/>
    <property type="evidence" value="ECO:0007669"/>
    <property type="project" value="UniProtKB-KW"/>
</dbReference>
<organism evidence="17 18">
    <name type="scientific">Symmachiella macrocystis</name>
    <dbReference type="NCBI Taxonomy" id="2527985"/>
    <lineage>
        <taxon>Bacteria</taxon>
        <taxon>Pseudomonadati</taxon>
        <taxon>Planctomycetota</taxon>
        <taxon>Planctomycetia</taxon>
        <taxon>Planctomycetales</taxon>
        <taxon>Planctomycetaceae</taxon>
        <taxon>Symmachiella</taxon>
    </lineage>
</organism>
<dbReference type="InterPro" id="IPR004150">
    <property type="entry name" value="NAD_DNA_ligase_OB"/>
</dbReference>
<dbReference type="InterPro" id="IPR013839">
    <property type="entry name" value="DNAligase_adenylation"/>
</dbReference>
<dbReference type="Gene3D" id="1.10.150.20">
    <property type="entry name" value="5' to 3' exonuclease, C-terminal subdomain"/>
    <property type="match status" value="2"/>
</dbReference>
<evidence type="ECO:0000313" key="18">
    <source>
        <dbReference type="Proteomes" id="UP000320735"/>
    </source>
</evidence>
<dbReference type="Pfam" id="PF03120">
    <property type="entry name" value="OB_DNA_ligase"/>
    <property type="match status" value="1"/>
</dbReference>
<comment type="cofactor">
    <cofactor evidence="14">
        <name>Mg(2+)</name>
        <dbReference type="ChEBI" id="CHEBI:18420"/>
    </cofactor>
    <cofactor evidence="14">
        <name>Mn(2+)</name>
        <dbReference type="ChEBI" id="CHEBI:29035"/>
    </cofactor>
</comment>
<dbReference type="FunFam" id="1.10.150.20:FF:000007">
    <property type="entry name" value="DNA ligase"/>
    <property type="match status" value="1"/>
</dbReference>
<proteinExistence type="inferred from homology"/>
<dbReference type="HAMAP" id="MF_01588">
    <property type="entry name" value="DNA_ligase_A"/>
    <property type="match status" value="1"/>
</dbReference>
<dbReference type="PROSITE" id="PS01056">
    <property type="entry name" value="DNA_LIGASE_N2"/>
    <property type="match status" value="1"/>
</dbReference>
<dbReference type="SUPFAM" id="SSF56091">
    <property type="entry name" value="DNA ligase/mRNA capping enzyme, catalytic domain"/>
    <property type="match status" value="1"/>
</dbReference>
<dbReference type="PANTHER" id="PTHR23389">
    <property type="entry name" value="CHROMOSOME TRANSMISSION FIDELITY FACTOR 18"/>
    <property type="match status" value="1"/>
</dbReference>
<reference evidence="17 18" key="1">
    <citation type="submission" date="2019-02" db="EMBL/GenBank/DDBJ databases">
        <title>Deep-cultivation of Planctomycetes and their phenomic and genomic characterization uncovers novel biology.</title>
        <authorList>
            <person name="Wiegand S."/>
            <person name="Jogler M."/>
            <person name="Boedeker C."/>
            <person name="Pinto D."/>
            <person name="Vollmers J."/>
            <person name="Rivas-Marin E."/>
            <person name="Kohn T."/>
            <person name="Peeters S.H."/>
            <person name="Heuer A."/>
            <person name="Rast P."/>
            <person name="Oberbeckmann S."/>
            <person name="Bunk B."/>
            <person name="Jeske O."/>
            <person name="Meyerdierks A."/>
            <person name="Storesund J.E."/>
            <person name="Kallscheuer N."/>
            <person name="Luecker S."/>
            <person name="Lage O.M."/>
            <person name="Pohl T."/>
            <person name="Merkel B.J."/>
            <person name="Hornburger P."/>
            <person name="Mueller R.-W."/>
            <person name="Bruemmer F."/>
            <person name="Labrenz M."/>
            <person name="Spormann A.M."/>
            <person name="Op Den Camp H."/>
            <person name="Overmann J."/>
            <person name="Amann R."/>
            <person name="Jetten M.S.M."/>
            <person name="Mascher T."/>
            <person name="Medema M.H."/>
            <person name="Devos D.P."/>
            <person name="Kaster A.-K."/>
            <person name="Ovreas L."/>
            <person name="Rohde M."/>
            <person name="Galperin M.Y."/>
            <person name="Jogler C."/>
        </authorList>
    </citation>
    <scope>NUCLEOTIDE SEQUENCE [LARGE SCALE GENOMIC DNA]</scope>
    <source>
        <strain evidence="17 18">CA54</strain>
    </source>
</reference>
<feature type="binding site" evidence="14">
    <location>
        <begin position="33"/>
        <end position="37"/>
    </location>
    <ligand>
        <name>NAD(+)</name>
        <dbReference type="ChEBI" id="CHEBI:57540"/>
    </ligand>
</feature>
<evidence type="ECO:0000256" key="1">
    <source>
        <dbReference type="ARBA" id="ARBA00004067"/>
    </source>
</evidence>
<dbReference type="Gene3D" id="6.20.10.30">
    <property type="match status" value="1"/>
</dbReference>
<dbReference type="GO" id="GO:0003911">
    <property type="term" value="F:DNA ligase (NAD+) activity"/>
    <property type="evidence" value="ECO:0007669"/>
    <property type="project" value="UniProtKB-UniRule"/>
</dbReference>
<evidence type="ECO:0000256" key="2">
    <source>
        <dbReference type="ARBA" id="ARBA00012722"/>
    </source>
</evidence>
<keyword evidence="10 14" id="KW-0520">NAD</keyword>
<dbReference type="PROSITE" id="PS01055">
    <property type="entry name" value="DNA_LIGASE_N1"/>
    <property type="match status" value="1"/>
</dbReference>
<dbReference type="InterPro" id="IPR013840">
    <property type="entry name" value="DNAligase_N"/>
</dbReference>
<feature type="binding site" evidence="14">
    <location>
        <begin position="82"/>
        <end position="83"/>
    </location>
    <ligand>
        <name>NAD(+)</name>
        <dbReference type="ChEBI" id="CHEBI:57540"/>
    </ligand>
</feature>
<dbReference type="Gene3D" id="3.40.50.10190">
    <property type="entry name" value="BRCT domain"/>
    <property type="match status" value="1"/>
</dbReference>
<dbReference type="InterPro" id="IPR001679">
    <property type="entry name" value="DNA_ligase"/>
</dbReference>
<evidence type="ECO:0000256" key="13">
    <source>
        <dbReference type="ARBA" id="ARBA00060881"/>
    </source>
</evidence>
<feature type="active site" description="N6-AMP-lysine intermediate" evidence="14">
    <location>
        <position position="116"/>
    </location>
</feature>
<evidence type="ECO:0000256" key="3">
    <source>
        <dbReference type="ARBA" id="ARBA00013308"/>
    </source>
</evidence>
<feature type="binding site" evidence="14">
    <location>
        <position position="411"/>
    </location>
    <ligand>
        <name>Zn(2+)</name>
        <dbReference type="ChEBI" id="CHEBI:29105"/>
    </ligand>
</feature>
<dbReference type="SUPFAM" id="SSF50249">
    <property type="entry name" value="Nucleic acid-binding proteins"/>
    <property type="match status" value="1"/>
</dbReference>
<accession>A0A5C6BK93</accession>
<dbReference type="GO" id="GO:0003677">
    <property type="term" value="F:DNA binding"/>
    <property type="evidence" value="ECO:0007669"/>
    <property type="project" value="InterPro"/>
</dbReference>
<dbReference type="SMART" id="SM00532">
    <property type="entry name" value="LIGANc"/>
    <property type="match status" value="1"/>
</dbReference>
<protein>
    <recommendedName>
        <fullName evidence="3 14">DNA ligase</fullName>
        <ecNumber evidence="2 14">6.5.1.2</ecNumber>
    </recommendedName>
    <alternativeName>
        <fullName evidence="14">Polydeoxyribonucleotide synthase [NAD(+)]</fullName>
    </alternativeName>
</protein>
<keyword evidence="14" id="KW-0464">Manganese</keyword>
<sequence>MSAKVQKQIEKLRDELRRHSYLYYVEARPEIPDREFDKLLKQLETLEQQHPEFDTPDSPSHKVGGEPIAGFNTVEHREPMLSIDNVYDVDAVRDFDTRLKKLLGSDDDLAYVAEYKIDGVAISLIYENGLLVQGVTRGDGRQGDDITHNARILRGVPLRLRGDNPPPVLEVRGEVFISNPDFAHIKAAQAQAGEQVFINPRNSAAGALKLLDPKIAIQRKLRFFAHGAGYVEGVEFPTQMEFLTAIRNWGIPTTPGVTLCPFLDVALTQCETFIENLHSLDFEVDGIVLKVNDREVQEELGRTSKSPRWILAYKWEKYEAVTQIESIDVQVGKTGALTPVAHLKPVEIDLTTVSRASLHNRDEVERLGVRIGDWVVVEKAGKIIPHVVRVEEDRRDGTEEEFPFPKNCPVCETPAVQDEGGVYVRCPNPDCPAQLRETLRFFASRAAMDIEGLGIKLIEQLLAAKLLTSLTDVYRLSDRREELLALERMGEKSVDNLLAAIEGSKTQPLWRLLTGLNIRHVGTNTSQVLMRRFGTLDEIMQQTEEQLAEVDEIGPVIAAAVSQFFHSEVGRCIVEELRGFGLNFGEPVEAQETVEGDLVFDGKTIVVTGTLTKFTRDEIKELIRNHGGKAAGSVSKKTDYVVAGEKAGSKLDKATSLGVPVLTEDEFLAMVK</sequence>
<keyword evidence="11 14" id="KW-0234">DNA repair</keyword>
<evidence type="ECO:0000313" key="17">
    <source>
        <dbReference type="EMBL" id="TWU12415.1"/>
    </source>
</evidence>
<evidence type="ECO:0000256" key="11">
    <source>
        <dbReference type="ARBA" id="ARBA00023204"/>
    </source>
</evidence>
<dbReference type="InterPro" id="IPR010994">
    <property type="entry name" value="RuvA_2-like"/>
</dbReference>
<evidence type="ECO:0000256" key="9">
    <source>
        <dbReference type="ARBA" id="ARBA00022842"/>
    </source>
</evidence>
<dbReference type="AlphaFoldDB" id="A0A5C6BK93"/>
<dbReference type="Pfam" id="PF03119">
    <property type="entry name" value="DNA_ligase_ZBD"/>
    <property type="match status" value="1"/>
</dbReference>
<dbReference type="InterPro" id="IPR012340">
    <property type="entry name" value="NA-bd_OB-fold"/>
</dbReference>
<dbReference type="InterPro" id="IPR033136">
    <property type="entry name" value="DNA_ligase_CS"/>
</dbReference>
<dbReference type="EMBL" id="SJPP01000001">
    <property type="protein sequence ID" value="TWU12415.1"/>
    <property type="molecule type" value="Genomic_DNA"/>
</dbReference>
<dbReference type="NCBIfam" id="NF005932">
    <property type="entry name" value="PRK07956.1"/>
    <property type="match status" value="1"/>
</dbReference>
<evidence type="ECO:0000256" key="10">
    <source>
        <dbReference type="ARBA" id="ARBA00023027"/>
    </source>
</evidence>
<dbReference type="CDD" id="cd17748">
    <property type="entry name" value="BRCT_DNA_ligase_like"/>
    <property type="match status" value="1"/>
</dbReference>
<dbReference type="OrthoDB" id="9759736at2"/>
<evidence type="ECO:0000259" key="16">
    <source>
        <dbReference type="PROSITE" id="PS50172"/>
    </source>
</evidence>
<dbReference type="RefSeq" id="WP_146369890.1">
    <property type="nucleotide sequence ID" value="NZ_SJPP01000001.1"/>
</dbReference>
<keyword evidence="4 14" id="KW-0436">Ligase</keyword>
<dbReference type="Pfam" id="PF01653">
    <property type="entry name" value="DNA_ligase_aden"/>
    <property type="match status" value="1"/>
</dbReference>
<evidence type="ECO:0000256" key="15">
    <source>
        <dbReference type="RuleBase" id="RU000618"/>
    </source>
</evidence>
<dbReference type="CDD" id="cd00114">
    <property type="entry name" value="LIGANc"/>
    <property type="match status" value="1"/>
</dbReference>
<feature type="binding site" evidence="14">
    <location>
        <position position="314"/>
    </location>
    <ligand>
        <name>NAD(+)</name>
        <dbReference type="ChEBI" id="CHEBI:57540"/>
    </ligand>
</feature>